<dbReference type="EMBL" id="MT732458">
    <property type="protein sequence ID" value="QQV90548.1"/>
    <property type="molecule type" value="Genomic_DNA"/>
</dbReference>
<gene>
    <name evidence="1" type="ORF">Danklef1_64</name>
</gene>
<evidence type="ECO:0000313" key="1">
    <source>
        <dbReference type="EMBL" id="QQV90548.1"/>
    </source>
</evidence>
<evidence type="ECO:0000313" key="2">
    <source>
        <dbReference type="Proteomes" id="UP000693794"/>
    </source>
</evidence>
<reference evidence="1" key="1">
    <citation type="submission" date="2020-07" db="EMBL/GenBank/DDBJ databases">
        <title>Highly diverse flavobacterial phages as mortality factor during North Sea spring blooms.</title>
        <authorList>
            <person name="Bartlau N."/>
            <person name="Wichels A."/>
            <person name="Krohne G."/>
            <person name="Adriaenssens E.M."/>
            <person name="Heins A."/>
            <person name="Fuchs B.M."/>
            <person name="Amann R."/>
            <person name="Moraru C."/>
        </authorList>
    </citation>
    <scope>NUCLEOTIDE SEQUENCE</scope>
</reference>
<name>A0A8E5E9J8_9CAUD</name>
<keyword evidence="2" id="KW-1185">Reference proteome</keyword>
<dbReference type="Proteomes" id="UP000693794">
    <property type="component" value="Segment"/>
</dbReference>
<accession>A0A8E5E9J8</accession>
<sequence length="80" mass="9681">MIKVEKRTIEICLEEFREELIELCKLIKKHNGSRIGIGVKDINEHFKLKMKISDFYVLSEQLKYNVRRGKFWCFDDMDLK</sequence>
<organism evidence="1 2">
    <name type="scientific">Polaribacter phage Danklef_1</name>
    <dbReference type="NCBI Taxonomy" id="2745646"/>
    <lineage>
        <taxon>Viruses</taxon>
        <taxon>Duplodnaviria</taxon>
        <taxon>Heunggongvirae</taxon>
        <taxon>Uroviricota</taxon>
        <taxon>Caudoviricetes</taxon>
        <taxon>Forsetiviridae</taxon>
        <taxon>Freyavirus</taxon>
        <taxon>Freyavirus danklef</taxon>
    </lineage>
</organism>
<protein>
    <submittedName>
        <fullName evidence="1">Uncharacterized protein</fullName>
    </submittedName>
</protein>
<proteinExistence type="predicted"/>